<gene>
    <name evidence="1" type="ORF">K432DRAFT_383239</name>
</gene>
<dbReference type="GO" id="GO:0016814">
    <property type="term" value="F:hydrolase activity, acting on carbon-nitrogen (but not peptide) bonds, in cyclic amidines"/>
    <property type="evidence" value="ECO:0007669"/>
    <property type="project" value="TreeGrafter"/>
</dbReference>
<dbReference type="InterPro" id="IPR032466">
    <property type="entry name" value="Metal_Hydrolase"/>
</dbReference>
<sequence>MAGEYLAANGIDLDAEMAKTQFEHDFANKAAQHIKTRAPPPQYSDVYPSGPLRKIVGVRLPHKPPSTLWDISIADGKIFAIDSHASNSHDIGHNPSVLVASGRLLAPSLCHAHIHLDKCFLLQDPKFADLQIEDGDFEEAMTLTSKSKSRFEEDDLLRRGRQLIEESIHFGVTVMRAFVEVDEEVEFKCLDAGLTLKKEFEKRCEIQICAFAQLPLFSGDDGGEEIRKLMTAAAHREGVDVIGSTPYVEEDEVKMKMNVRWISMMALFNNKPLDLHLDYHLDQSREPMIWSVLEIIKGRNWVERNGKSITLGHCTRLTQFSADDWQRLKEEIGELPVSFVGLPMSDLFMMRTESGVRGTLPVPEMIEKYGLNAAIAVNNVGNAFTPQGNCDPLSVASLGVAVYHAGSNKGAEVLYECVSSRAKAAIGCPAASLNLAVGDEADFVLFDRINVGWRCRKSIKEAVYDGGQSRQTIRNGKLTTY</sequence>
<dbReference type="OrthoDB" id="10266980at2759"/>
<proteinExistence type="predicted"/>
<dbReference type="SUPFAM" id="SSF51338">
    <property type="entry name" value="Composite domain of metallo-dependent hydrolases"/>
    <property type="match status" value="1"/>
</dbReference>
<protein>
    <submittedName>
        <fullName evidence="1">Cytosine deaminase protein-like protein</fullName>
    </submittedName>
</protein>
<name>A0A8E2E8L9_9PEZI</name>
<dbReference type="InterPro" id="IPR052349">
    <property type="entry name" value="Metallo-hydrolase_Enzymes"/>
</dbReference>
<dbReference type="Gene3D" id="3.20.20.140">
    <property type="entry name" value="Metal-dependent hydrolases"/>
    <property type="match status" value="1"/>
</dbReference>
<accession>A0A8E2E8L9</accession>
<reference evidence="1 2" key="1">
    <citation type="journal article" date="2016" name="Nat. Commun.">
        <title>Ectomycorrhizal ecology is imprinted in the genome of the dominant symbiotic fungus Cenococcum geophilum.</title>
        <authorList>
            <consortium name="DOE Joint Genome Institute"/>
            <person name="Peter M."/>
            <person name="Kohler A."/>
            <person name="Ohm R.A."/>
            <person name="Kuo A."/>
            <person name="Krutzmann J."/>
            <person name="Morin E."/>
            <person name="Arend M."/>
            <person name="Barry K.W."/>
            <person name="Binder M."/>
            <person name="Choi C."/>
            <person name="Clum A."/>
            <person name="Copeland A."/>
            <person name="Grisel N."/>
            <person name="Haridas S."/>
            <person name="Kipfer T."/>
            <person name="LaButti K."/>
            <person name="Lindquist E."/>
            <person name="Lipzen A."/>
            <person name="Maire R."/>
            <person name="Meier B."/>
            <person name="Mihaltcheva S."/>
            <person name="Molinier V."/>
            <person name="Murat C."/>
            <person name="Poggeler S."/>
            <person name="Quandt C.A."/>
            <person name="Sperisen C."/>
            <person name="Tritt A."/>
            <person name="Tisserant E."/>
            <person name="Crous P.W."/>
            <person name="Henrissat B."/>
            <person name="Nehls U."/>
            <person name="Egli S."/>
            <person name="Spatafora J.W."/>
            <person name="Grigoriev I.V."/>
            <person name="Martin F.M."/>
        </authorList>
    </citation>
    <scope>NUCLEOTIDE SEQUENCE [LARGE SCALE GENOMIC DNA]</scope>
    <source>
        <strain evidence="1 2">CBS 459.81</strain>
    </source>
</reference>
<dbReference type="Proteomes" id="UP000250266">
    <property type="component" value="Unassembled WGS sequence"/>
</dbReference>
<dbReference type="SUPFAM" id="SSF51556">
    <property type="entry name" value="Metallo-dependent hydrolases"/>
    <property type="match status" value="1"/>
</dbReference>
<dbReference type="PANTHER" id="PTHR32027">
    <property type="entry name" value="CYTOSINE DEAMINASE"/>
    <property type="match status" value="1"/>
</dbReference>
<evidence type="ECO:0000313" key="1">
    <source>
        <dbReference type="EMBL" id="OCK79253.1"/>
    </source>
</evidence>
<dbReference type="InterPro" id="IPR011059">
    <property type="entry name" value="Metal-dep_hydrolase_composite"/>
</dbReference>
<evidence type="ECO:0000313" key="2">
    <source>
        <dbReference type="Proteomes" id="UP000250266"/>
    </source>
</evidence>
<organism evidence="1 2">
    <name type="scientific">Lepidopterella palustris CBS 459.81</name>
    <dbReference type="NCBI Taxonomy" id="1314670"/>
    <lineage>
        <taxon>Eukaryota</taxon>
        <taxon>Fungi</taxon>
        <taxon>Dikarya</taxon>
        <taxon>Ascomycota</taxon>
        <taxon>Pezizomycotina</taxon>
        <taxon>Dothideomycetes</taxon>
        <taxon>Pleosporomycetidae</taxon>
        <taxon>Mytilinidiales</taxon>
        <taxon>Argynnaceae</taxon>
        <taxon>Lepidopterella</taxon>
    </lineage>
</organism>
<dbReference type="EMBL" id="KV745015">
    <property type="protein sequence ID" value="OCK79253.1"/>
    <property type="molecule type" value="Genomic_DNA"/>
</dbReference>
<dbReference type="AlphaFoldDB" id="A0A8E2E8L9"/>
<dbReference type="PANTHER" id="PTHR32027:SF0">
    <property type="entry name" value="CYTOSINE DEAMINASE"/>
    <property type="match status" value="1"/>
</dbReference>
<keyword evidence="2" id="KW-1185">Reference proteome</keyword>